<evidence type="ECO:0000313" key="14">
    <source>
        <dbReference type="Proteomes" id="UP000032250"/>
    </source>
</evidence>
<sequence>MRKGKMTLISLLIFIFTLTSNVFAAGDSNTEPPIIYGKTAMTIDVETGEIIYAKNIDKRMYPASTTKYLTALLLAENKGKNDNIPYTATAKSQPPYSMNINLHPINIGETIKAENVMDGLLLFSGNDTAYMIGDALAGNSKNFENMMNKKIQELNLKNTHFVTPNGLHNPNHYTTAYDLSIISRAALKNPWVYQSSNKKESSIVTSKGTKMTVENSNKLLGKDGCVAGKTGYTDAAGRCLVTLFNRDGRKILGVVMGSVYDAKDSFVFEDMKKIIDWSYNIKPSTLYKKDSALKTETVTYNPLKFIGPSVTVDVPVILKEDATYYKNEVNDKETNKTINIDNTSYAALSGKKGMGTLTVKEREYEKKYEVYSGLSKEEIIKKNMPFYVVSIALLLAIIAIIFFLIKFIKNKINRKNKSKNKYWY</sequence>
<evidence type="ECO:0000256" key="5">
    <source>
        <dbReference type="ARBA" id="ARBA00022984"/>
    </source>
</evidence>
<evidence type="ECO:0000256" key="11">
    <source>
        <dbReference type="SAM" id="SignalP"/>
    </source>
</evidence>
<dbReference type="InterPro" id="IPR018044">
    <property type="entry name" value="Peptidase_S11"/>
</dbReference>
<dbReference type="OrthoDB" id="1701915at2"/>
<dbReference type="InterPro" id="IPR012338">
    <property type="entry name" value="Beta-lactam/transpept-like"/>
</dbReference>
<feature type="active site" evidence="7">
    <location>
        <position position="124"/>
    </location>
</feature>
<keyword evidence="10" id="KW-0472">Membrane</keyword>
<dbReference type="RefSeq" id="WP_043031824.1">
    <property type="nucleotide sequence ID" value="NZ_JXSU01000007.1"/>
</dbReference>
<keyword evidence="13" id="KW-0645">Protease</keyword>
<dbReference type="InterPro" id="IPR001967">
    <property type="entry name" value="Peptidase_S11_N"/>
</dbReference>
<reference evidence="13 14" key="1">
    <citation type="submission" date="2014-06" db="EMBL/GenBank/DDBJ databases">
        <title>Genome characterization of distinct group I Clostridium botulinum lineages.</title>
        <authorList>
            <person name="Giordani F."/>
            <person name="Anselmo A."/>
            <person name="Fillo S."/>
            <person name="Palozzi A.M."/>
            <person name="Fortunato A."/>
            <person name="Gentile B."/>
            <person name="Ciammaruconi A."/>
            <person name="Anniballi F."/>
            <person name="De Medici D."/>
            <person name="Lista F."/>
        </authorList>
    </citation>
    <scope>NUCLEOTIDE SEQUENCE [LARGE SCALE GENOMIC DNA]</scope>
    <source>
        <strain evidence="13 14">B2 450</strain>
    </source>
</reference>
<feature type="domain" description="Peptidase S11 D-alanyl-D-alanine carboxypeptidase A N-terminal" evidence="12">
    <location>
        <begin position="30"/>
        <end position="258"/>
    </location>
</feature>
<keyword evidence="4" id="KW-0133">Cell shape</keyword>
<evidence type="ECO:0000256" key="6">
    <source>
        <dbReference type="ARBA" id="ARBA00023316"/>
    </source>
</evidence>
<dbReference type="GO" id="GO:0009252">
    <property type="term" value="P:peptidoglycan biosynthetic process"/>
    <property type="evidence" value="ECO:0007669"/>
    <property type="project" value="UniProtKB-KW"/>
</dbReference>
<keyword evidence="6" id="KW-0961">Cell wall biogenesis/degradation</keyword>
<feature type="signal peptide" evidence="11">
    <location>
        <begin position="1"/>
        <end position="24"/>
    </location>
</feature>
<dbReference type="EMBL" id="JXSU01000007">
    <property type="protein sequence ID" value="KIS23421.1"/>
    <property type="molecule type" value="Genomic_DNA"/>
</dbReference>
<comment type="caution">
    <text evidence="13">The sequence shown here is derived from an EMBL/GenBank/DDBJ whole genome shotgun (WGS) entry which is preliminary data.</text>
</comment>
<comment type="similarity">
    <text evidence="1 9">Belongs to the peptidase S11 family.</text>
</comment>
<dbReference type="PANTHER" id="PTHR21581:SF26">
    <property type="entry name" value="D-ALANYL-D-ALANINE ENDOPEPTIDASE"/>
    <property type="match status" value="1"/>
</dbReference>
<organism evidence="13 14">
    <name type="scientific">Clostridium botulinum B2 450</name>
    <dbReference type="NCBI Taxonomy" id="1379739"/>
    <lineage>
        <taxon>Bacteria</taxon>
        <taxon>Bacillati</taxon>
        <taxon>Bacillota</taxon>
        <taxon>Clostridia</taxon>
        <taxon>Eubacteriales</taxon>
        <taxon>Clostridiaceae</taxon>
        <taxon>Clostridium</taxon>
    </lineage>
</organism>
<keyword evidence="5" id="KW-0573">Peptidoglycan synthesis</keyword>
<evidence type="ECO:0000256" key="1">
    <source>
        <dbReference type="ARBA" id="ARBA00007164"/>
    </source>
</evidence>
<accession>A0A0D1BX50</accession>
<gene>
    <name evidence="13" type="ORF">N495_07395</name>
</gene>
<dbReference type="FunFam" id="3.40.710.10:FF:000110">
    <property type="entry name" value="Putative D-alanyl-D-alanine carboxypeptidase"/>
    <property type="match status" value="1"/>
</dbReference>
<keyword evidence="13" id="KW-0121">Carboxypeptidase</keyword>
<protein>
    <submittedName>
        <fullName evidence="13">D-alanyl-D-alanine carboxypeptidase</fullName>
    </submittedName>
</protein>
<evidence type="ECO:0000256" key="4">
    <source>
        <dbReference type="ARBA" id="ARBA00022960"/>
    </source>
</evidence>
<dbReference type="Pfam" id="PF00768">
    <property type="entry name" value="Peptidase_S11"/>
    <property type="match status" value="1"/>
</dbReference>
<feature type="chain" id="PRO_5002239331" evidence="11">
    <location>
        <begin position="25"/>
        <end position="424"/>
    </location>
</feature>
<dbReference type="GO" id="GO:0008360">
    <property type="term" value="P:regulation of cell shape"/>
    <property type="evidence" value="ECO:0007669"/>
    <property type="project" value="UniProtKB-KW"/>
</dbReference>
<keyword evidence="10" id="KW-1133">Transmembrane helix</keyword>
<dbReference type="HOGENOM" id="CLU_027070_7_3_9"/>
<evidence type="ECO:0000256" key="2">
    <source>
        <dbReference type="ARBA" id="ARBA00022729"/>
    </source>
</evidence>
<dbReference type="GO" id="GO:0009002">
    <property type="term" value="F:serine-type D-Ala-D-Ala carboxypeptidase activity"/>
    <property type="evidence" value="ECO:0007669"/>
    <property type="project" value="InterPro"/>
</dbReference>
<dbReference type="PRINTS" id="PR00725">
    <property type="entry name" value="DADACBPTASE1"/>
</dbReference>
<dbReference type="GO" id="GO:0071555">
    <property type="term" value="P:cell wall organization"/>
    <property type="evidence" value="ECO:0007669"/>
    <property type="project" value="UniProtKB-KW"/>
</dbReference>
<feature type="active site" description="Proton acceptor" evidence="7">
    <location>
        <position position="67"/>
    </location>
</feature>
<evidence type="ECO:0000256" key="7">
    <source>
        <dbReference type="PIRSR" id="PIRSR618044-1"/>
    </source>
</evidence>
<evidence type="ECO:0000256" key="10">
    <source>
        <dbReference type="SAM" id="Phobius"/>
    </source>
</evidence>
<dbReference type="Proteomes" id="UP000032250">
    <property type="component" value="Unassembled WGS sequence"/>
</dbReference>
<dbReference type="PANTHER" id="PTHR21581">
    <property type="entry name" value="D-ALANYL-D-ALANINE CARBOXYPEPTIDASE"/>
    <property type="match status" value="1"/>
</dbReference>
<dbReference type="Gene3D" id="3.40.710.10">
    <property type="entry name" value="DD-peptidase/beta-lactamase superfamily"/>
    <property type="match status" value="1"/>
</dbReference>
<keyword evidence="2 11" id="KW-0732">Signal</keyword>
<dbReference type="PATRIC" id="fig|1379739.3.peg.1819"/>
<evidence type="ECO:0000256" key="9">
    <source>
        <dbReference type="RuleBase" id="RU004016"/>
    </source>
</evidence>
<feature type="transmembrane region" description="Helical" evidence="10">
    <location>
        <begin position="384"/>
        <end position="405"/>
    </location>
</feature>
<feature type="binding site" evidence="8">
    <location>
        <position position="229"/>
    </location>
    <ligand>
        <name>substrate</name>
    </ligand>
</feature>
<evidence type="ECO:0000259" key="12">
    <source>
        <dbReference type="Pfam" id="PF00768"/>
    </source>
</evidence>
<name>A0A0D1BX50_CLOBO</name>
<dbReference type="SUPFAM" id="SSF56601">
    <property type="entry name" value="beta-lactamase/transpeptidase-like"/>
    <property type="match status" value="1"/>
</dbReference>
<feature type="active site" description="Acyl-ester intermediate" evidence="7">
    <location>
        <position position="64"/>
    </location>
</feature>
<evidence type="ECO:0000256" key="8">
    <source>
        <dbReference type="PIRSR" id="PIRSR618044-2"/>
    </source>
</evidence>
<keyword evidence="10" id="KW-0812">Transmembrane</keyword>
<keyword evidence="3" id="KW-0378">Hydrolase</keyword>
<dbReference type="AlphaFoldDB" id="A0A0D1BX50"/>
<evidence type="ECO:0000256" key="3">
    <source>
        <dbReference type="ARBA" id="ARBA00022801"/>
    </source>
</evidence>
<dbReference type="GO" id="GO:0006508">
    <property type="term" value="P:proteolysis"/>
    <property type="evidence" value="ECO:0007669"/>
    <property type="project" value="InterPro"/>
</dbReference>
<evidence type="ECO:0000313" key="13">
    <source>
        <dbReference type="EMBL" id="KIS23421.1"/>
    </source>
</evidence>
<proteinExistence type="inferred from homology"/>